<protein>
    <recommendedName>
        <fullName evidence="1">Serine aminopeptidase S33 domain-containing protein</fullName>
    </recommendedName>
</protein>
<feature type="domain" description="Serine aminopeptidase S33" evidence="1">
    <location>
        <begin position="39"/>
        <end position="296"/>
    </location>
</feature>
<dbReference type="InterPro" id="IPR029058">
    <property type="entry name" value="AB_hydrolase_fold"/>
</dbReference>
<dbReference type="Pfam" id="PF12146">
    <property type="entry name" value="Hydrolase_4"/>
    <property type="match status" value="1"/>
</dbReference>
<gene>
    <name evidence="2" type="ORF">CYCCA115_LOCUS7798</name>
</gene>
<accession>A0AAD2CYI1</accession>
<proteinExistence type="predicted"/>
<name>A0AAD2CYI1_9STRA</name>
<dbReference type="EMBL" id="CAKOGP040001112">
    <property type="protein sequence ID" value="CAJ1942140.1"/>
    <property type="molecule type" value="Genomic_DNA"/>
</dbReference>
<reference evidence="2" key="1">
    <citation type="submission" date="2023-08" db="EMBL/GenBank/DDBJ databases">
        <authorList>
            <person name="Audoor S."/>
            <person name="Bilcke G."/>
        </authorList>
    </citation>
    <scope>NUCLEOTIDE SEQUENCE</scope>
</reference>
<dbReference type="SUPFAM" id="SSF53474">
    <property type="entry name" value="alpha/beta-Hydrolases"/>
    <property type="match status" value="1"/>
</dbReference>
<dbReference type="PANTHER" id="PTHR43798">
    <property type="entry name" value="MONOACYLGLYCEROL LIPASE"/>
    <property type="match status" value="1"/>
</dbReference>
<dbReference type="InterPro" id="IPR050266">
    <property type="entry name" value="AB_hydrolase_sf"/>
</dbReference>
<evidence type="ECO:0000313" key="3">
    <source>
        <dbReference type="Proteomes" id="UP001295423"/>
    </source>
</evidence>
<dbReference type="Gene3D" id="3.40.50.1820">
    <property type="entry name" value="alpha/beta hydrolase"/>
    <property type="match status" value="1"/>
</dbReference>
<organism evidence="2 3">
    <name type="scientific">Cylindrotheca closterium</name>
    <dbReference type="NCBI Taxonomy" id="2856"/>
    <lineage>
        <taxon>Eukaryota</taxon>
        <taxon>Sar</taxon>
        <taxon>Stramenopiles</taxon>
        <taxon>Ochrophyta</taxon>
        <taxon>Bacillariophyta</taxon>
        <taxon>Bacillariophyceae</taxon>
        <taxon>Bacillariophycidae</taxon>
        <taxon>Bacillariales</taxon>
        <taxon>Bacillariaceae</taxon>
        <taxon>Cylindrotheca</taxon>
    </lineage>
</organism>
<evidence type="ECO:0000259" key="1">
    <source>
        <dbReference type="Pfam" id="PF12146"/>
    </source>
</evidence>
<sequence>MSSLQGTACFEAINGPAPGKFLKTEHGNTHYLLEGPESSKLLVILQHGLGSHMGIFDQTAKDLVAKGLRVLRFDFYDRGYSETDPERYPVSGATHALDFTLEVYVQQVRDVVTALGLEKQDCIFCGHSTGGVACIGYAAKYPEHLKGLILASAVCLPASKPLAARIADLPYIGNMIVSLFGGNAMIKFATASCKNPSGFPEVQDFLDKLARNVQENKRYFASIRSTNGYCKGFVGSAEEEFRTVCRHKVPLHMIWGEADESVPYSQSLELQRIAKDEEGLEDVTAVSYEGIPHNTMFVDAKQAEFSESVCIFVSRFQ</sequence>
<dbReference type="AlphaFoldDB" id="A0AAD2CYI1"/>
<dbReference type="Proteomes" id="UP001295423">
    <property type="component" value="Unassembled WGS sequence"/>
</dbReference>
<evidence type="ECO:0000313" key="2">
    <source>
        <dbReference type="EMBL" id="CAJ1942140.1"/>
    </source>
</evidence>
<keyword evidence="3" id="KW-1185">Reference proteome</keyword>
<dbReference type="InterPro" id="IPR022742">
    <property type="entry name" value="Hydrolase_4"/>
</dbReference>
<dbReference type="PANTHER" id="PTHR43798:SF33">
    <property type="entry name" value="HYDROLASE, PUTATIVE (AFU_ORTHOLOGUE AFUA_2G14860)-RELATED"/>
    <property type="match status" value="1"/>
</dbReference>
<dbReference type="GO" id="GO:0016020">
    <property type="term" value="C:membrane"/>
    <property type="evidence" value="ECO:0007669"/>
    <property type="project" value="TreeGrafter"/>
</dbReference>
<comment type="caution">
    <text evidence="2">The sequence shown here is derived from an EMBL/GenBank/DDBJ whole genome shotgun (WGS) entry which is preliminary data.</text>
</comment>